<evidence type="ECO:0000313" key="16">
    <source>
        <dbReference type="EMBL" id="MFC4308488.1"/>
    </source>
</evidence>
<name>A0ABV8SLM8_9GAMM</name>
<keyword evidence="7 14" id="KW-0812">Transmembrane</keyword>
<dbReference type="EC" id="2.3.2.3" evidence="3"/>
<evidence type="ECO:0000259" key="15">
    <source>
        <dbReference type="Pfam" id="PF09924"/>
    </source>
</evidence>
<keyword evidence="9" id="KW-0443">Lipid metabolism</keyword>
<comment type="subcellular location">
    <subcellularLocation>
        <location evidence="1">Cell membrane</location>
        <topology evidence="1">Multi-pass membrane protein</topology>
    </subcellularLocation>
</comment>
<accession>A0ABV8SLM8</accession>
<dbReference type="NCBIfam" id="NF033480">
    <property type="entry name" value="bifunc_MprF"/>
    <property type="match status" value="1"/>
</dbReference>
<dbReference type="InterPro" id="IPR024320">
    <property type="entry name" value="LPG_synthase_C"/>
</dbReference>
<feature type="transmembrane region" description="Helical" evidence="14">
    <location>
        <begin position="323"/>
        <end position="349"/>
    </location>
</feature>
<evidence type="ECO:0000256" key="8">
    <source>
        <dbReference type="ARBA" id="ARBA00022989"/>
    </source>
</evidence>
<feature type="transmembrane region" description="Helical" evidence="14">
    <location>
        <begin position="130"/>
        <end position="154"/>
    </location>
</feature>
<evidence type="ECO:0000256" key="6">
    <source>
        <dbReference type="ARBA" id="ARBA00022679"/>
    </source>
</evidence>
<evidence type="ECO:0000256" key="7">
    <source>
        <dbReference type="ARBA" id="ARBA00022692"/>
    </source>
</evidence>
<keyword evidence="17" id="KW-1185">Reference proteome</keyword>
<comment type="similarity">
    <text evidence="2">Belongs to the LPG synthase family.</text>
</comment>
<evidence type="ECO:0000256" key="3">
    <source>
        <dbReference type="ARBA" id="ARBA00012014"/>
    </source>
</evidence>
<keyword evidence="6" id="KW-0808">Transferase</keyword>
<evidence type="ECO:0000256" key="13">
    <source>
        <dbReference type="ARBA" id="ARBA00047540"/>
    </source>
</evidence>
<reference evidence="17" key="1">
    <citation type="journal article" date="2019" name="Int. J. Syst. Evol. Microbiol.">
        <title>The Global Catalogue of Microorganisms (GCM) 10K type strain sequencing project: providing services to taxonomists for standard genome sequencing and annotation.</title>
        <authorList>
            <consortium name="The Broad Institute Genomics Platform"/>
            <consortium name="The Broad Institute Genome Sequencing Center for Infectious Disease"/>
            <person name="Wu L."/>
            <person name="Ma J."/>
        </authorList>
    </citation>
    <scope>NUCLEOTIDE SEQUENCE [LARGE SCALE GENOMIC DNA]</scope>
    <source>
        <strain evidence="17">CGMCC 1.10759</strain>
    </source>
</reference>
<dbReference type="Pfam" id="PF09924">
    <property type="entry name" value="LPG_synthase_C"/>
    <property type="match status" value="1"/>
</dbReference>
<feature type="transmembrane region" description="Helical" evidence="14">
    <location>
        <begin position="12"/>
        <end position="33"/>
    </location>
</feature>
<evidence type="ECO:0000313" key="17">
    <source>
        <dbReference type="Proteomes" id="UP001595904"/>
    </source>
</evidence>
<feature type="transmembrane region" description="Helical" evidence="14">
    <location>
        <begin position="291"/>
        <end position="311"/>
    </location>
</feature>
<gene>
    <name evidence="16" type="primary">mprF</name>
    <name evidence="16" type="ORF">ACFPN2_05280</name>
</gene>
<keyword evidence="8 14" id="KW-1133">Transmembrane helix</keyword>
<keyword evidence="11" id="KW-0046">Antibiotic resistance</keyword>
<comment type="catalytic activity">
    <reaction evidence="13">
        <text>L-lysyl-tRNA(Lys) + a 1,2-diacyl-sn-glycero-3-phospho-(1'-sn-glycerol) = a 1,2-diacyl-sn-glycero-3-phospho-1'-(3'-O-L-lysyl)-sn-glycerol + tRNA(Lys)</text>
        <dbReference type="Rhea" id="RHEA:10668"/>
        <dbReference type="Rhea" id="RHEA-COMP:9696"/>
        <dbReference type="Rhea" id="RHEA-COMP:9697"/>
        <dbReference type="ChEBI" id="CHEBI:64716"/>
        <dbReference type="ChEBI" id="CHEBI:75792"/>
        <dbReference type="ChEBI" id="CHEBI:78442"/>
        <dbReference type="ChEBI" id="CHEBI:78529"/>
        <dbReference type="EC" id="2.3.2.3"/>
    </reaction>
</comment>
<feature type="transmembrane region" description="Helical" evidence="14">
    <location>
        <begin position="495"/>
        <end position="518"/>
    </location>
</feature>
<feature type="transmembrane region" description="Helical" evidence="14">
    <location>
        <begin position="238"/>
        <end position="259"/>
    </location>
</feature>
<evidence type="ECO:0000256" key="12">
    <source>
        <dbReference type="ARBA" id="ARBA00031899"/>
    </source>
</evidence>
<dbReference type="SUPFAM" id="SSF55729">
    <property type="entry name" value="Acyl-CoA N-acyltransferases (Nat)"/>
    <property type="match status" value="1"/>
</dbReference>
<protein>
    <recommendedName>
        <fullName evidence="4">Phosphatidylglycerol lysyltransferase</fullName>
        <ecNumber evidence="3">2.3.2.3</ecNumber>
    </recommendedName>
    <alternativeName>
        <fullName evidence="12">Lysylphosphatidylglycerol synthase</fullName>
    </alternativeName>
</protein>
<evidence type="ECO:0000256" key="14">
    <source>
        <dbReference type="SAM" id="Phobius"/>
    </source>
</evidence>
<keyword evidence="10 14" id="KW-0472">Membrane</keyword>
<feature type="domain" description="Phosphatidylglycerol lysyltransferase C-terminal" evidence="15">
    <location>
        <begin position="539"/>
        <end position="829"/>
    </location>
</feature>
<dbReference type="Pfam" id="PF03706">
    <property type="entry name" value="LPG_synthase_TM"/>
    <property type="match status" value="1"/>
</dbReference>
<dbReference type="Proteomes" id="UP001595904">
    <property type="component" value="Unassembled WGS sequence"/>
</dbReference>
<dbReference type="EMBL" id="JBHSDU010000002">
    <property type="protein sequence ID" value="MFC4308488.1"/>
    <property type="molecule type" value="Genomic_DNA"/>
</dbReference>
<evidence type="ECO:0000256" key="11">
    <source>
        <dbReference type="ARBA" id="ARBA00023251"/>
    </source>
</evidence>
<feature type="transmembrane region" description="Helical" evidence="14">
    <location>
        <begin position="53"/>
        <end position="78"/>
    </location>
</feature>
<sequence>MTAITARLPATWPSWIAPALTVLLLCVVLLVVHRELEHFHLHEMLAYLREIPASHLIAAAICTVVSYALLGMFDFTGLHYLGKRLPYRRVALSSFIAYAIANNAGASALTGTAMRLRLYTPQGLTGTEVVTLQGFCSLTTALGLGTLTALSLLFAHDRSVAMFHLLGPWTWICGLLLAGAIAAYVGWSSVASHGIGFRGWSLRPPGPVLAPLQVVLATLELSMDCTVLWLLLPSDAHIGLPGFIGVFALAVTAGIISHVPGGLGVFESVVMLAVPDVPRNELLGALLAYRAIYYVAPLIVAGALFAVVELYDYRHRVERVSSLVTAYVAQVSPQIAGTLVLLAGIVLLISGATPATASRLALLRNLLPLPVLEMSHLIGSISGLGLLVLARALYRRVREAYRVAVTLLVAGIVVSLLKGLDYEEAAILAIALVVLWLGRDAFHRPASIMEERFTPMWIIGIVAVLGAVAWVSYFAHRHVQYSNELWWTFAFSADAPRALRALLLTALAAATFFTMNLLRPARPPPVSPSAKELERARAIIDRSDETLANAALFADKRLLFAPNDDAFIMHQVARRSWVALGDPVGDPQRYEELVWRFAELANRYGGWTVFYQTGPDHLPLYIDCGLSPVKIGEEARVSLSEFSLDGREHRDIRQSHAHAARDDATFEVLPVEAVPALLPELRAISDAWLQEKNAAEKGFSIGTFNEQYILQFPVAVVRRDGIPTAFANLWTTRSRAELSVDLMRFGPGAPRGVMDFLFAELMLWGRAQGYRWFNLGMAPLAGLDQPSFTPAWNRIGSFVFRHGEHFYNFEGLRSYKAKFAPVWIARYLAAPPGILVLPSVLADISTLIAGGLKELVKK</sequence>
<feature type="transmembrane region" description="Helical" evidence="14">
    <location>
        <begin position="454"/>
        <end position="475"/>
    </location>
</feature>
<keyword evidence="5" id="KW-1003">Cell membrane</keyword>
<evidence type="ECO:0000256" key="10">
    <source>
        <dbReference type="ARBA" id="ARBA00023136"/>
    </source>
</evidence>
<evidence type="ECO:0000256" key="9">
    <source>
        <dbReference type="ARBA" id="ARBA00023098"/>
    </source>
</evidence>
<feature type="transmembrane region" description="Helical" evidence="14">
    <location>
        <begin position="207"/>
        <end position="231"/>
    </location>
</feature>
<feature type="transmembrane region" description="Helical" evidence="14">
    <location>
        <begin position="90"/>
        <end position="110"/>
    </location>
</feature>
<feature type="transmembrane region" description="Helical" evidence="14">
    <location>
        <begin position="369"/>
        <end position="389"/>
    </location>
</feature>
<dbReference type="PANTHER" id="PTHR34697">
    <property type="entry name" value="PHOSPHATIDYLGLYCEROL LYSYLTRANSFERASE"/>
    <property type="match status" value="1"/>
</dbReference>
<proteinExistence type="inferred from homology"/>
<dbReference type="InterPro" id="IPR016181">
    <property type="entry name" value="Acyl_CoA_acyltransferase"/>
</dbReference>
<feature type="transmembrane region" description="Helical" evidence="14">
    <location>
        <begin position="425"/>
        <end position="442"/>
    </location>
</feature>
<evidence type="ECO:0000256" key="5">
    <source>
        <dbReference type="ARBA" id="ARBA00022475"/>
    </source>
</evidence>
<organism evidence="16 17">
    <name type="scientific">Steroidobacter flavus</name>
    <dbReference type="NCBI Taxonomy" id="1842136"/>
    <lineage>
        <taxon>Bacteria</taxon>
        <taxon>Pseudomonadati</taxon>
        <taxon>Pseudomonadota</taxon>
        <taxon>Gammaproteobacteria</taxon>
        <taxon>Steroidobacterales</taxon>
        <taxon>Steroidobacteraceae</taxon>
        <taxon>Steroidobacter</taxon>
    </lineage>
</organism>
<evidence type="ECO:0000256" key="1">
    <source>
        <dbReference type="ARBA" id="ARBA00004651"/>
    </source>
</evidence>
<dbReference type="InterPro" id="IPR022791">
    <property type="entry name" value="L-PG_synthase/AglD"/>
</dbReference>
<dbReference type="InterPro" id="IPR051211">
    <property type="entry name" value="PG_lysyltransferase"/>
</dbReference>
<dbReference type="RefSeq" id="WP_380595579.1">
    <property type="nucleotide sequence ID" value="NZ_JBHSDU010000002.1"/>
</dbReference>
<feature type="transmembrane region" description="Helical" evidence="14">
    <location>
        <begin position="166"/>
        <end position="187"/>
    </location>
</feature>
<evidence type="ECO:0000256" key="2">
    <source>
        <dbReference type="ARBA" id="ARBA00008627"/>
    </source>
</evidence>
<dbReference type="PANTHER" id="PTHR34697:SF2">
    <property type="entry name" value="PHOSPHATIDYLGLYCEROL LYSYLTRANSFERASE"/>
    <property type="match status" value="1"/>
</dbReference>
<evidence type="ECO:0000256" key="4">
    <source>
        <dbReference type="ARBA" id="ARBA00021546"/>
    </source>
</evidence>
<comment type="caution">
    <text evidence="16">The sequence shown here is derived from an EMBL/GenBank/DDBJ whole genome shotgun (WGS) entry which is preliminary data.</text>
</comment>